<keyword evidence="4" id="KW-1185">Reference proteome</keyword>
<protein>
    <recommendedName>
        <fullName evidence="2">DUF8128 domain-containing protein</fullName>
    </recommendedName>
</protein>
<dbReference type="EMBL" id="AOIE01000133">
    <property type="protein sequence ID" value="ELY68285.1"/>
    <property type="molecule type" value="Genomic_DNA"/>
</dbReference>
<name>L9Y2K6_NATP1</name>
<reference evidence="3 4" key="1">
    <citation type="journal article" date="2014" name="PLoS Genet.">
        <title>Phylogenetically driven sequencing of extremely halophilic archaea reveals strategies for static and dynamic osmo-response.</title>
        <authorList>
            <person name="Becker E.A."/>
            <person name="Seitzer P.M."/>
            <person name="Tritt A."/>
            <person name="Larsen D."/>
            <person name="Krusor M."/>
            <person name="Yao A.I."/>
            <person name="Wu D."/>
            <person name="Madern D."/>
            <person name="Eisen J.A."/>
            <person name="Darling A.E."/>
            <person name="Facciotti M.T."/>
        </authorList>
    </citation>
    <scope>NUCLEOTIDE SEQUENCE [LARGE SCALE GENOMIC DNA]</scope>
    <source>
        <strain evidence="3 4">DSM 15624</strain>
    </source>
</reference>
<evidence type="ECO:0000259" key="2">
    <source>
        <dbReference type="Pfam" id="PF26449"/>
    </source>
</evidence>
<organism evidence="3 4">
    <name type="scientific">Natrinema pellirubrum (strain DSM 15624 / CIP 106293 / JCM 10476 / NCIMB 786 / 157)</name>
    <dbReference type="NCBI Taxonomy" id="797303"/>
    <lineage>
        <taxon>Archaea</taxon>
        <taxon>Methanobacteriati</taxon>
        <taxon>Methanobacteriota</taxon>
        <taxon>Stenosarchaea group</taxon>
        <taxon>Halobacteria</taxon>
        <taxon>Halobacteriales</taxon>
        <taxon>Natrialbaceae</taxon>
        <taxon>Natrinema</taxon>
    </lineage>
</organism>
<dbReference type="PATRIC" id="fig|797303.5.peg.4188"/>
<proteinExistence type="predicted"/>
<gene>
    <name evidence="3" type="ORF">C488_21197</name>
</gene>
<feature type="region of interest" description="Disordered" evidence="1">
    <location>
        <begin position="25"/>
        <end position="64"/>
    </location>
</feature>
<dbReference type="InterPro" id="IPR058441">
    <property type="entry name" value="DUF8128"/>
</dbReference>
<feature type="domain" description="DUF8128" evidence="2">
    <location>
        <begin position="1"/>
        <end position="27"/>
    </location>
</feature>
<evidence type="ECO:0000313" key="3">
    <source>
        <dbReference type="EMBL" id="ELY68285.1"/>
    </source>
</evidence>
<accession>L9Y2K6</accession>
<sequence length="64" mass="7201">MIMTVDELAGVAHIPNNEIETPNIDWRYTQRGDRVPADTDQYERTATRGRSDERPARQGGEGSV</sequence>
<evidence type="ECO:0000256" key="1">
    <source>
        <dbReference type="SAM" id="MobiDB-lite"/>
    </source>
</evidence>
<feature type="compositionally biased region" description="Basic and acidic residues" evidence="1">
    <location>
        <begin position="28"/>
        <end position="56"/>
    </location>
</feature>
<dbReference type="Pfam" id="PF26449">
    <property type="entry name" value="DUF8128"/>
    <property type="match status" value="1"/>
</dbReference>
<dbReference type="AlphaFoldDB" id="L9Y2K6"/>
<evidence type="ECO:0000313" key="4">
    <source>
        <dbReference type="Proteomes" id="UP000011593"/>
    </source>
</evidence>
<comment type="caution">
    <text evidence="3">The sequence shown here is derived from an EMBL/GenBank/DDBJ whole genome shotgun (WGS) entry which is preliminary data.</text>
</comment>
<dbReference type="Proteomes" id="UP000011593">
    <property type="component" value="Unassembled WGS sequence"/>
</dbReference>